<dbReference type="EMBL" id="CP009552">
    <property type="protein sequence ID" value="AIY89272.1"/>
    <property type="molecule type" value="Genomic_DNA"/>
</dbReference>
<keyword evidence="10" id="KW-0067">ATP-binding</keyword>
<dbReference type="NCBIfam" id="TIGR01418">
    <property type="entry name" value="PEP_synth"/>
    <property type="match status" value="1"/>
</dbReference>
<dbReference type="Pfam" id="PF02896">
    <property type="entry name" value="PEP-utilizers_C"/>
    <property type="match status" value="1"/>
</dbReference>
<dbReference type="Gene3D" id="3.20.20.60">
    <property type="entry name" value="Phosphoenolpyruvate-binding domains"/>
    <property type="match status" value="1"/>
</dbReference>
<dbReference type="InterPro" id="IPR040442">
    <property type="entry name" value="Pyrv_kinase-like_dom_sf"/>
</dbReference>
<dbReference type="InterPro" id="IPR013815">
    <property type="entry name" value="ATP_grasp_subdomain_1"/>
</dbReference>
<dbReference type="RefSeq" id="WP_048093470.1">
    <property type="nucleotide sequence ID" value="NZ_CP009552.1"/>
</dbReference>
<dbReference type="STRING" id="565033.GACE_0215"/>
<evidence type="ECO:0000256" key="13">
    <source>
        <dbReference type="ARBA" id="ARBA00047700"/>
    </source>
</evidence>
<evidence type="ECO:0000256" key="4">
    <source>
        <dbReference type="ARBA" id="ARBA00007837"/>
    </source>
</evidence>
<dbReference type="HOGENOM" id="CLU_007308_6_2_2"/>
<dbReference type="SUPFAM" id="SSF56059">
    <property type="entry name" value="Glutathione synthetase ATP-binding domain-like"/>
    <property type="match status" value="1"/>
</dbReference>
<keyword evidence="18" id="KW-0670">Pyruvate</keyword>
<protein>
    <recommendedName>
        <fullName evidence="14">Probable phosphoenolpyruvate synthase</fullName>
        <ecNumber evidence="5">2.7.9.2</ecNumber>
    </recommendedName>
    <alternativeName>
        <fullName evidence="12">Pyruvate, water dikinase</fullName>
    </alternativeName>
</protein>
<dbReference type="GO" id="GO:0005524">
    <property type="term" value="F:ATP binding"/>
    <property type="evidence" value="ECO:0007669"/>
    <property type="project" value="UniProtKB-KW"/>
</dbReference>
<feature type="domain" description="Pyruvate phosphate dikinase AMP/ATP-binding" evidence="16">
    <location>
        <begin position="15"/>
        <end position="325"/>
    </location>
</feature>
<dbReference type="InterPro" id="IPR000121">
    <property type="entry name" value="PEP_util_C"/>
</dbReference>
<comment type="catalytic activity">
    <reaction evidence="13">
        <text>pyruvate + ATP + H2O = phosphoenolpyruvate + AMP + phosphate + 2 H(+)</text>
        <dbReference type="Rhea" id="RHEA:11364"/>
        <dbReference type="ChEBI" id="CHEBI:15361"/>
        <dbReference type="ChEBI" id="CHEBI:15377"/>
        <dbReference type="ChEBI" id="CHEBI:15378"/>
        <dbReference type="ChEBI" id="CHEBI:30616"/>
        <dbReference type="ChEBI" id="CHEBI:43474"/>
        <dbReference type="ChEBI" id="CHEBI:58702"/>
        <dbReference type="ChEBI" id="CHEBI:456215"/>
        <dbReference type="EC" id="2.7.9.2"/>
    </reaction>
</comment>
<evidence type="ECO:0000256" key="5">
    <source>
        <dbReference type="ARBA" id="ARBA00011996"/>
    </source>
</evidence>
<dbReference type="FunFam" id="3.30.1490.20:FF:000010">
    <property type="entry name" value="Phosphoenolpyruvate synthase"/>
    <property type="match status" value="1"/>
</dbReference>
<dbReference type="PROSITE" id="PS00370">
    <property type="entry name" value="PEP_ENZYMES_PHOS_SITE"/>
    <property type="match status" value="1"/>
</dbReference>
<name>A0A0A7GEB6_GEOAI</name>
<dbReference type="PROSITE" id="PS00742">
    <property type="entry name" value="PEP_ENZYMES_2"/>
    <property type="match status" value="1"/>
</dbReference>
<evidence type="ECO:0000313" key="19">
    <source>
        <dbReference type="Proteomes" id="UP000030624"/>
    </source>
</evidence>
<evidence type="ECO:0000256" key="14">
    <source>
        <dbReference type="ARBA" id="ARBA00071420"/>
    </source>
</evidence>
<dbReference type="InterPro" id="IPR002192">
    <property type="entry name" value="PPDK_AMP/ATP-bd"/>
</dbReference>
<dbReference type="EC" id="2.7.9.2" evidence="5"/>
<keyword evidence="6" id="KW-0808">Transferase</keyword>
<evidence type="ECO:0000259" key="17">
    <source>
        <dbReference type="Pfam" id="PF02896"/>
    </source>
</evidence>
<proteinExistence type="inferred from homology"/>
<dbReference type="PRINTS" id="PR01736">
    <property type="entry name" value="PHPHTRNFRASE"/>
</dbReference>
<dbReference type="InterPro" id="IPR036637">
    <property type="entry name" value="Phosphohistidine_dom_sf"/>
</dbReference>
<evidence type="ECO:0000256" key="8">
    <source>
        <dbReference type="ARBA" id="ARBA00022741"/>
    </source>
</evidence>
<dbReference type="PANTHER" id="PTHR43030">
    <property type="entry name" value="PHOSPHOENOLPYRUVATE SYNTHASE"/>
    <property type="match status" value="1"/>
</dbReference>
<dbReference type="Gene3D" id="3.50.30.10">
    <property type="entry name" value="Phosphohistidine domain"/>
    <property type="match status" value="1"/>
</dbReference>
<dbReference type="Pfam" id="PF01326">
    <property type="entry name" value="PPDK_N"/>
    <property type="match status" value="1"/>
</dbReference>
<evidence type="ECO:0000259" key="15">
    <source>
        <dbReference type="Pfam" id="PF00391"/>
    </source>
</evidence>
<evidence type="ECO:0000256" key="1">
    <source>
        <dbReference type="ARBA" id="ARBA00001946"/>
    </source>
</evidence>
<keyword evidence="9" id="KW-0418">Kinase</keyword>
<dbReference type="Gene3D" id="3.30.470.20">
    <property type="entry name" value="ATP-grasp fold, B domain"/>
    <property type="match status" value="1"/>
</dbReference>
<dbReference type="GeneID" id="24796816"/>
<organism evidence="18 19">
    <name type="scientific">Geoglobus acetivorans</name>
    <dbReference type="NCBI Taxonomy" id="565033"/>
    <lineage>
        <taxon>Archaea</taxon>
        <taxon>Methanobacteriati</taxon>
        <taxon>Methanobacteriota</taxon>
        <taxon>Archaeoglobi</taxon>
        <taxon>Archaeoglobales</taxon>
        <taxon>Archaeoglobaceae</taxon>
        <taxon>Geoglobus</taxon>
    </lineage>
</organism>
<dbReference type="PIRSF" id="PIRSF000854">
    <property type="entry name" value="PEP_synthase"/>
    <property type="match status" value="1"/>
</dbReference>
<dbReference type="AlphaFoldDB" id="A0A0A7GEB6"/>
<comment type="function">
    <text evidence="2">Catalyzes the phosphorylation of pyruvate to phosphoenolpyruvate.</text>
</comment>
<feature type="domain" description="PEP-utilising enzyme mobile" evidence="15">
    <location>
        <begin position="362"/>
        <end position="432"/>
    </location>
</feature>
<evidence type="ECO:0000256" key="3">
    <source>
        <dbReference type="ARBA" id="ARBA00004742"/>
    </source>
</evidence>
<keyword evidence="7" id="KW-0479">Metal-binding</keyword>
<evidence type="ECO:0000256" key="10">
    <source>
        <dbReference type="ARBA" id="ARBA00022840"/>
    </source>
</evidence>
<dbReference type="Gene3D" id="3.30.1490.20">
    <property type="entry name" value="ATP-grasp fold, A domain"/>
    <property type="match status" value="1"/>
</dbReference>
<gene>
    <name evidence="18" type="ORF">GACE_0215</name>
</gene>
<evidence type="ECO:0000256" key="12">
    <source>
        <dbReference type="ARBA" id="ARBA00033470"/>
    </source>
</evidence>
<evidence type="ECO:0000313" key="18">
    <source>
        <dbReference type="EMBL" id="AIY89272.1"/>
    </source>
</evidence>
<dbReference type="SUPFAM" id="SSF51621">
    <property type="entry name" value="Phosphoenolpyruvate/pyruvate domain"/>
    <property type="match status" value="1"/>
</dbReference>
<dbReference type="UniPathway" id="UPA00138"/>
<dbReference type="GO" id="GO:0046872">
    <property type="term" value="F:metal ion binding"/>
    <property type="evidence" value="ECO:0007669"/>
    <property type="project" value="UniProtKB-KW"/>
</dbReference>
<evidence type="ECO:0000259" key="16">
    <source>
        <dbReference type="Pfam" id="PF01326"/>
    </source>
</evidence>
<dbReference type="InterPro" id="IPR006319">
    <property type="entry name" value="PEP_synth"/>
</dbReference>
<evidence type="ECO:0000256" key="11">
    <source>
        <dbReference type="ARBA" id="ARBA00022842"/>
    </source>
</evidence>
<evidence type="ECO:0000256" key="7">
    <source>
        <dbReference type="ARBA" id="ARBA00022723"/>
    </source>
</evidence>
<dbReference type="InterPro" id="IPR018274">
    <property type="entry name" value="PEP_util_AS"/>
</dbReference>
<dbReference type="InterPro" id="IPR008279">
    <property type="entry name" value="PEP-util_enz_mobile_dom"/>
</dbReference>
<comment type="pathway">
    <text evidence="3">Carbohydrate biosynthesis; gluconeogenesis.</text>
</comment>
<feature type="domain" description="PEP-utilising enzyme C-terminal" evidence="17">
    <location>
        <begin position="458"/>
        <end position="742"/>
    </location>
</feature>
<evidence type="ECO:0000256" key="9">
    <source>
        <dbReference type="ARBA" id="ARBA00022777"/>
    </source>
</evidence>
<sequence>MGILWLNEIGKDDVPLAGGKGANLGELLRNEIPVPNGFVVDSRTFIEFMEATGLWYHINDLLRGLDVENTDNLNEVSGKIRKLIEEAKIPENIEEEIKKAYRKLCEEEGEEVFVAVRSSATAEDLPEASFAGQQETYLNVRGEEDVVDRVRKCWSSLYTPRAIYYRVQQGFKHEEVSIAVVVQKMVNSEKSGVMFTSHPVTGEKLCIIEAAFGLGEAIVSGSVTPDTYIYDRNAGKLVDVSIGEKKIMITKDENGKTVTVDLPPEKSNERVLSDEEIEELVKYAELIENHYGNPQDVEWGMEKGRVYILQSRAITTIKGGTKEESKVSGDLKVIIKGLGASPGIGIGKVKVIFSEKEINKVEQGDILVTTMTTPDMVPAMKRASAIVTDEGGLTCHAAIVSRELGVPAVVGTKEATKILKDGMIVTVDGEKGNVYEGAVELKTEEDKPKVLAGGGKIITATEVKVNISIPDGAKRAFETGADGVGLFRIEHMVLGLPKHPMKYIKDGEVEEYVQKLYEGMKVVVDTFYPKPVWIRTIDAPTDEFRAMEGGEDEPIEANPMLGFRGIRRDLIEEEHFRAEIRAIKRLVEEGYTNIGIMLPLITRVDEVRRAKQIIMEEGLPLSKIEFGIMVETPAAAIIIEDLVKEGIDFVSFGTNDLTQYTIAVDRNNENVAYLYDETHPAVMKLIEHVIKVCRKHGVKTSICGQAGSYPKVVEKLVRLGIDSVSANPDAVERVRETVARVEKRIMLDRLRDE</sequence>
<dbReference type="SUPFAM" id="SSF52009">
    <property type="entry name" value="Phosphohistidine domain"/>
    <property type="match status" value="1"/>
</dbReference>
<dbReference type="InterPro" id="IPR023151">
    <property type="entry name" value="PEP_util_CS"/>
</dbReference>
<dbReference type="KEGG" id="gac:GACE_0215"/>
<dbReference type="Pfam" id="PF00391">
    <property type="entry name" value="PEP-utilizers"/>
    <property type="match status" value="1"/>
</dbReference>
<dbReference type="PANTHER" id="PTHR43030:SF1">
    <property type="entry name" value="PHOSPHOENOLPYRUVATE SYNTHASE"/>
    <property type="match status" value="1"/>
</dbReference>
<keyword evidence="11" id="KW-0460">Magnesium</keyword>
<evidence type="ECO:0000256" key="2">
    <source>
        <dbReference type="ARBA" id="ARBA00002988"/>
    </source>
</evidence>
<evidence type="ECO:0000256" key="6">
    <source>
        <dbReference type="ARBA" id="ARBA00022679"/>
    </source>
</evidence>
<comment type="similarity">
    <text evidence="4">Belongs to the PEP-utilizing enzyme family.</text>
</comment>
<dbReference type="InterPro" id="IPR015813">
    <property type="entry name" value="Pyrv/PenolPyrv_kinase-like_dom"/>
</dbReference>
<dbReference type="NCBIfam" id="NF005057">
    <property type="entry name" value="PRK06464.1"/>
    <property type="match status" value="1"/>
</dbReference>
<dbReference type="GO" id="GO:0008986">
    <property type="term" value="F:pyruvate, water dikinase activity"/>
    <property type="evidence" value="ECO:0007669"/>
    <property type="project" value="UniProtKB-EC"/>
</dbReference>
<accession>A0A0A7GEB6</accession>
<dbReference type="eggNOG" id="arCOG01111">
    <property type="taxonomic scope" value="Archaea"/>
</dbReference>
<keyword evidence="8" id="KW-0547">Nucleotide-binding</keyword>
<comment type="cofactor">
    <cofactor evidence="1">
        <name>Mg(2+)</name>
        <dbReference type="ChEBI" id="CHEBI:18420"/>
    </cofactor>
</comment>
<dbReference type="GO" id="GO:0006094">
    <property type="term" value="P:gluconeogenesis"/>
    <property type="evidence" value="ECO:0007669"/>
    <property type="project" value="UniProtKB-UniPathway"/>
</dbReference>
<dbReference type="Proteomes" id="UP000030624">
    <property type="component" value="Chromosome"/>
</dbReference>
<reference evidence="18 19" key="1">
    <citation type="journal article" date="2015" name="Appl. Environ. Microbiol.">
        <title>The Geoglobus acetivorans genome: Fe(III) reduction, acetate utilization, autotrophic growth, and degradation of aromatic compounds in a hyperthermophilic archaeon.</title>
        <authorList>
            <person name="Mardanov A.V."/>
            <person name="Slododkina G.B."/>
            <person name="Slobodkin A.I."/>
            <person name="Beletsky A.V."/>
            <person name="Gavrilov S.N."/>
            <person name="Kublanov I.V."/>
            <person name="Bonch-Osmolovskaya E.A."/>
            <person name="Skryabin K.G."/>
            <person name="Ravin N.V."/>
        </authorList>
    </citation>
    <scope>NUCLEOTIDE SEQUENCE [LARGE SCALE GENOMIC DNA]</scope>
    <source>
        <strain evidence="18 19">SBH6</strain>
    </source>
</reference>